<reference evidence="1" key="1">
    <citation type="submission" date="2025-08" db="UniProtKB">
        <authorList>
            <consortium name="Ensembl"/>
        </authorList>
    </citation>
    <scope>IDENTIFICATION</scope>
</reference>
<protein>
    <submittedName>
        <fullName evidence="1">Uncharacterized protein</fullName>
    </submittedName>
</protein>
<dbReference type="Proteomes" id="UP000694701">
    <property type="component" value="Unplaced"/>
</dbReference>
<accession>A0A8C2HYN7</accession>
<dbReference type="Ensembl" id="ENSCCRT00020078817.1">
    <property type="protein sequence ID" value="ENSCCRP00020071767.1"/>
    <property type="gene ID" value="ENSCCRG00020033577.1"/>
</dbReference>
<name>A0A8C2HYN7_CYPCA</name>
<evidence type="ECO:0000313" key="2">
    <source>
        <dbReference type="Proteomes" id="UP000694701"/>
    </source>
</evidence>
<proteinExistence type="predicted"/>
<dbReference type="AlphaFoldDB" id="A0A8C2HYN7"/>
<organism evidence="1 2">
    <name type="scientific">Cyprinus carpio</name>
    <name type="common">Common carp</name>
    <dbReference type="NCBI Taxonomy" id="7962"/>
    <lineage>
        <taxon>Eukaryota</taxon>
        <taxon>Metazoa</taxon>
        <taxon>Chordata</taxon>
        <taxon>Craniata</taxon>
        <taxon>Vertebrata</taxon>
        <taxon>Euteleostomi</taxon>
        <taxon>Actinopterygii</taxon>
        <taxon>Neopterygii</taxon>
        <taxon>Teleostei</taxon>
        <taxon>Ostariophysi</taxon>
        <taxon>Cypriniformes</taxon>
        <taxon>Cyprinidae</taxon>
        <taxon>Cyprininae</taxon>
        <taxon>Cyprinus</taxon>
    </lineage>
</organism>
<evidence type="ECO:0000313" key="1">
    <source>
        <dbReference type="Ensembl" id="ENSCCRP00020071767.1"/>
    </source>
</evidence>
<sequence length="92" mass="10568">GAIFAKPQSNRKKLLGGFFWHSSDSPEVGLSRQLCINLRCLKLVGYVSEEQHLFKIDFFLHQKVSSLSLIINLMNPCRINVLISFLKKSYRV</sequence>